<organism evidence="1 2">
    <name type="scientific">Lentilactobacillus sunkii</name>
    <dbReference type="NCBI Taxonomy" id="481719"/>
    <lineage>
        <taxon>Bacteria</taxon>
        <taxon>Bacillati</taxon>
        <taxon>Bacillota</taxon>
        <taxon>Bacilli</taxon>
        <taxon>Lactobacillales</taxon>
        <taxon>Lactobacillaceae</taxon>
        <taxon>Lentilactobacillus</taxon>
    </lineage>
</organism>
<evidence type="ECO:0000313" key="1">
    <source>
        <dbReference type="EMBL" id="OFA10296.1"/>
    </source>
</evidence>
<protein>
    <submittedName>
        <fullName evidence="1">Uncharacterized protein</fullName>
    </submittedName>
</protein>
<dbReference type="STRING" id="481719.LASUN_19050"/>
<dbReference type="AlphaFoldDB" id="A0A1E7XB05"/>
<proteinExistence type="predicted"/>
<comment type="caution">
    <text evidence="1">The sequence shown here is derived from an EMBL/GenBank/DDBJ whole genome shotgun (WGS) entry which is preliminary data.</text>
</comment>
<reference evidence="1 2" key="1">
    <citation type="submission" date="2016-09" db="EMBL/GenBank/DDBJ databases">
        <title>Genome Sequence of Lactobacillus sunkii Strain CG01.</title>
        <authorList>
            <person name="Poehlein A."/>
            <person name="Gabris C."/>
            <person name="Bengelsdorf F.R."/>
            <person name="Duerre P."/>
            <person name="Daniel R."/>
        </authorList>
    </citation>
    <scope>NUCLEOTIDE SEQUENCE [LARGE SCALE GENOMIC DNA]</scope>
    <source>
        <strain evidence="1 2">CG_D</strain>
    </source>
</reference>
<evidence type="ECO:0000313" key="2">
    <source>
        <dbReference type="Proteomes" id="UP000177010"/>
    </source>
</evidence>
<dbReference type="Proteomes" id="UP000177010">
    <property type="component" value="Unassembled WGS sequence"/>
</dbReference>
<name>A0A1E7XB05_9LACO</name>
<accession>A0A1E7XB05</accession>
<sequence>MDSKIEKPKVQSLALPHQTRFNELELKMTVTDLGEVMTC</sequence>
<gene>
    <name evidence="1" type="ORF">LASUN_19050</name>
</gene>
<dbReference type="EMBL" id="MIQE01000020">
    <property type="protein sequence ID" value="OFA10296.1"/>
    <property type="molecule type" value="Genomic_DNA"/>
</dbReference>